<dbReference type="AlphaFoldDB" id="W9ZYY1"/>
<reference evidence="2" key="1">
    <citation type="submission" date="2012-04" db="EMBL/GenBank/DDBJ databases">
        <title>The Genome Sequence of Fusarium oxysporum melonis.</title>
        <authorList>
            <consortium name="The Broad Institute Genome Sequencing Platform"/>
            <person name="Ma L.-J."/>
            <person name="Gale L.R."/>
            <person name="Schwartz D.C."/>
            <person name="Zhou S."/>
            <person name="Corby-Kistler H."/>
            <person name="Young S.K."/>
            <person name="Zeng Q."/>
            <person name="Gargeya S."/>
            <person name="Fitzgerald M."/>
            <person name="Haas B."/>
            <person name="Abouelleil A."/>
            <person name="Alvarado L."/>
            <person name="Arachchi H.M."/>
            <person name="Berlin A."/>
            <person name="Brown A."/>
            <person name="Chapman S.B."/>
            <person name="Chen Z."/>
            <person name="Dunbar C."/>
            <person name="Freedman E."/>
            <person name="Gearin G."/>
            <person name="Goldberg J."/>
            <person name="Griggs A."/>
            <person name="Gujja S."/>
            <person name="Heiman D."/>
            <person name="Howarth C."/>
            <person name="Larson L."/>
            <person name="Lui A."/>
            <person name="MacDonald P.J.P."/>
            <person name="Montmayeur A."/>
            <person name="Murphy C."/>
            <person name="Neiman D."/>
            <person name="Pearson M."/>
            <person name="Priest M."/>
            <person name="Roberts A."/>
            <person name="Saif S."/>
            <person name="Shea T."/>
            <person name="Shenoy N."/>
            <person name="Sisk P."/>
            <person name="Stolte C."/>
            <person name="Sykes S."/>
            <person name="Wortman J."/>
            <person name="Nusbaum C."/>
            <person name="Birren B."/>
        </authorList>
    </citation>
    <scope>NUCLEOTIDE SEQUENCE</scope>
    <source>
        <strain evidence="2">26406</strain>
    </source>
</reference>
<feature type="compositionally biased region" description="Basic and acidic residues" evidence="1">
    <location>
        <begin position="159"/>
        <end position="186"/>
    </location>
</feature>
<evidence type="ECO:0000313" key="2">
    <source>
        <dbReference type="EMBL" id="EXK36595.1"/>
    </source>
</evidence>
<organism evidence="2">
    <name type="scientific">Fusarium oxysporum f. sp. melonis 26406</name>
    <dbReference type="NCBI Taxonomy" id="1089452"/>
    <lineage>
        <taxon>Eukaryota</taxon>
        <taxon>Fungi</taxon>
        <taxon>Dikarya</taxon>
        <taxon>Ascomycota</taxon>
        <taxon>Pezizomycotina</taxon>
        <taxon>Sordariomycetes</taxon>
        <taxon>Hypocreomycetidae</taxon>
        <taxon>Hypocreales</taxon>
        <taxon>Nectriaceae</taxon>
        <taxon>Fusarium</taxon>
        <taxon>Fusarium oxysporum species complex</taxon>
    </lineage>
</organism>
<feature type="region of interest" description="Disordered" evidence="1">
    <location>
        <begin position="58"/>
        <end position="89"/>
    </location>
</feature>
<feature type="region of interest" description="Disordered" evidence="1">
    <location>
        <begin position="1"/>
        <end position="20"/>
    </location>
</feature>
<reference evidence="2" key="2">
    <citation type="submission" date="2012-05" db="EMBL/GenBank/DDBJ databases">
        <title>Annotation of the Genome Sequence of Fusarium oxysporum f. sp. melonis 26406.</title>
        <authorList>
            <consortium name="The Broad Institute Genomics Platform"/>
            <person name="Ma L.-J."/>
            <person name="Corby-Kistler H."/>
            <person name="Broz K."/>
            <person name="Gale L.R."/>
            <person name="Jonkers W."/>
            <person name="O'Donnell K."/>
            <person name="Ploetz R."/>
            <person name="Steinberg C."/>
            <person name="Schwartz D.C."/>
            <person name="VanEtten H."/>
            <person name="Zhou S."/>
            <person name="Young S.K."/>
            <person name="Zeng Q."/>
            <person name="Gargeya S."/>
            <person name="Fitzgerald M."/>
            <person name="Abouelleil A."/>
            <person name="Alvarado L."/>
            <person name="Chapman S.B."/>
            <person name="Gainer-Dewar J."/>
            <person name="Goldberg J."/>
            <person name="Griggs A."/>
            <person name="Gujja S."/>
            <person name="Hansen M."/>
            <person name="Howarth C."/>
            <person name="Imamovic A."/>
            <person name="Ireland A."/>
            <person name="Larimer J."/>
            <person name="McCowan C."/>
            <person name="Murphy C."/>
            <person name="Pearson M."/>
            <person name="Poon T.W."/>
            <person name="Priest M."/>
            <person name="Roberts A."/>
            <person name="Saif S."/>
            <person name="Shea T."/>
            <person name="Sykes S."/>
            <person name="Wortman J."/>
            <person name="Nusbaum C."/>
            <person name="Birren B."/>
        </authorList>
    </citation>
    <scope>NUCLEOTIDE SEQUENCE</scope>
    <source>
        <strain evidence="2">26406</strain>
    </source>
</reference>
<dbReference type="EMBL" id="JH659334">
    <property type="protein sequence ID" value="EXK36595.1"/>
    <property type="molecule type" value="Genomic_DNA"/>
</dbReference>
<name>W9ZYY1_FUSOX</name>
<proteinExistence type="predicted"/>
<accession>W9ZYY1</accession>
<dbReference type="HOGENOM" id="CLU_1677962_0_0_1"/>
<gene>
    <name evidence="2" type="ORF">FOMG_09768</name>
</gene>
<evidence type="ECO:0000256" key="1">
    <source>
        <dbReference type="SAM" id="MobiDB-lite"/>
    </source>
</evidence>
<dbReference type="OrthoDB" id="5060248at2759"/>
<dbReference type="VEuPathDB" id="FungiDB:FOMG_09768"/>
<dbReference type="Proteomes" id="UP000030703">
    <property type="component" value="Unassembled WGS sequence"/>
</dbReference>
<sequence>MLRLQRPWSTPMSCKGHSPSLPRQSSLLTMIFKPFLSLIILFGLLACLATAAPQHDCQCSRHKGSNGGRGLNARSQMLPSPWPPTKPKAQKYRQDDTLLFWDGESRKFKCLVTSYFVNRSKSPLRPFMRNKIVDAVNDTKLKAWKCPKGGPVKKFPKGKQVEKIIKLDERNHEKPKEPEKPQNEIS</sequence>
<feature type="region of interest" description="Disordered" evidence="1">
    <location>
        <begin position="155"/>
        <end position="186"/>
    </location>
</feature>
<protein>
    <submittedName>
        <fullName evidence="2">Uncharacterized protein</fullName>
    </submittedName>
</protein>